<evidence type="ECO:0000256" key="1">
    <source>
        <dbReference type="SAM" id="Phobius"/>
    </source>
</evidence>
<keyword evidence="1" id="KW-1133">Transmembrane helix</keyword>
<name>A0A1I0EHE2_9GAMM</name>
<evidence type="ECO:0000313" key="3">
    <source>
        <dbReference type="Proteomes" id="UP000242642"/>
    </source>
</evidence>
<feature type="transmembrane region" description="Helical" evidence="1">
    <location>
        <begin position="6"/>
        <end position="22"/>
    </location>
</feature>
<evidence type="ECO:0000313" key="2">
    <source>
        <dbReference type="EMBL" id="SET44724.1"/>
    </source>
</evidence>
<sequence length="145" mass="16481">MQAIIGFIILANILYSLLFVFFDSLTNKVEERTAAELIALEKNDYIDDDVIDRIESALEKTGKIDVSISLEDALDDNSLVKDYKFNYSEYPNGGGIVYLEVFFNDGTTETLECAGVDKRFYRNTSLIGGCESSNNFYRLYESKYL</sequence>
<keyword evidence="1" id="KW-0472">Membrane</keyword>
<dbReference type="EMBL" id="FOHV01000027">
    <property type="protein sequence ID" value="SET44724.1"/>
    <property type="molecule type" value="Genomic_DNA"/>
</dbReference>
<dbReference type="Proteomes" id="UP000242642">
    <property type="component" value="Unassembled WGS sequence"/>
</dbReference>
<keyword evidence="3" id="KW-1185">Reference proteome</keyword>
<reference evidence="3" key="1">
    <citation type="submission" date="2016-10" db="EMBL/GenBank/DDBJ databases">
        <authorList>
            <person name="Varghese N."/>
            <person name="Submissions S."/>
        </authorList>
    </citation>
    <scope>NUCLEOTIDE SEQUENCE [LARGE SCALE GENOMIC DNA]</scope>
    <source>
        <strain evidence="3">DSM 18579</strain>
    </source>
</reference>
<protein>
    <submittedName>
        <fullName evidence="2">Uncharacterized protein</fullName>
    </submittedName>
</protein>
<accession>A0A1I0EHE2</accession>
<proteinExistence type="predicted"/>
<dbReference type="AlphaFoldDB" id="A0A1I0EHE2"/>
<organism evidence="2 3">
    <name type="scientific">Thorsellia anophelis DSM 18579</name>
    <dbReference type="NCBI Taxonomy" id="1123402"/>
    <lineage>
        <taxon>Bacteria</taxon>
        <taxon>Pseudomonadati</taxon>
        <taxon>Pseudomonadota</taxon>
        <taxon>Gammaproteobacteria</taxon>
        <taxon>Enterobacterales</taxon>
        <taxon>Thorselliaceae</taxon>
        <taxon>Thorsellia</taxon>
    </lineage>
</organism>
<gene>
    <name evidence="2" type="ORF">SAMN02583745_02384</name>
</gene>
<keyword evidence="1" id="KW-0812">Transmembrane</keyword>
<dbReference type="RefSeq" id="WP_093321412.1">
    <property type="nucleotide sequence ID" value="NZ_FOHV01000027.1"/>
</dbReference>